<evidence type="ECO:0000256" key="2">
    <source>
        <dbReference type="ARBA" id="ARBA00004613"/>
    </source>
</evidence>
<dbReference type="PIRSF" id="PIRSF000137">
    <property type="entry name" value="Alcohol_oxidase"/>
    <property type="match status" value="1"/>
</dbReference>
<keyword evidence="6" id="KW-0964">Secreted</keyword>
<keyword evidence="8 16" id="KW-0274">FAD</keyword>
<dbReference type="InParanoid" id="B0D657"/>
<dbReference type="GO" id="GO:0050660">
    <property type="term" value="F:flavin adenine dinucleotide binding"/>
    <property type="evidence" value="ECO:0007669"/>
    <property type="project" value="InterPro"/>
</dbReference>
<comment type="catalytic activity">
    <reaction evidence="14">
        <text>a pyranoside + acceptor = a pyranosid-3,4-diulose + reduced acceptor.</text>
        <dbReference type="EC" id="1.1.99.29"/>
    </reaction>
</comment>
<evidence type="ECO:0000256" key="3">
    <source>
        <dbReference type="ARBA" id="ARBA00010790"/>
    </source>
</evidence>
<feature type="chain" id="PRO_5002748499" description="pyranose dehydrogenase (acceptor)" evidence="17">
    <location>
        <begin position="22"/>
        <end position="581"/>
    </location>
</feature>
<comment type="cofactor">
    <cofactor evidence="1 16">
        <name>FAD</name>
        <dbReference type="ChEBI" id="CHEBI:57692"/>
    </cofactor>
</comment>
<dbReference type="EMBL" id="DS547098">
    <property type="protein sequence ID" value="EDR09885.1"/>
    <property type="molecule type" value="Genomic_DNA"/>
</dbReference>
<evidence type="ECO:0000256" key="11">
    <source>
        <dbReference type="ARBA" id="ARBA00034010"/>
    </source>
</evidence>
<dbReference type="PANTHER" id="PTHR11552">
    <property type="entry name" value="GLUCOSE-METHANOL-CHOLINE GMC OXIDOREDUCTASE"/>
    <property type="match status" value="1"/>
</dbReference>
<evidence type="ECO:0000256" key="12">
    <source>
        <dbReference type="ARBA" id="ARBA00034029"/>
    </source>
</evidence>
<dbReference type="OrthoDB" id="269227at2759"/>
<sequence>MVVPPVAVLLVSCICFPSSLAALYTEPRQLPRHTYDYVIVGAGNAGNVIASRLSEDPRTSILVLEAGVRASWRAWFLSWYQHSRPICDQTACPPFGNETEHLLDTPYDWNYTVTPQKGLNGRTFPYNRGKILGGSSSVNYMVHQYGSSEDYDKIAEITGDAGWNWDNVKRNIGKHEKIVPPADGHDTTGQYIPANHGTNGMLSVSLPGSSQLIDSRVIATTRELSEEFPFNEDMGAGISATTYLAAAINRPNVHVLLNAHVTKLLRTGTIQGVPSFRSVEFAGKPGAPSIIVTARREIVLSAGSIGTPQILLLSGIGARDELEALGIPVVVENPSVGKNLSDHVLVPNIFRVKDGESLDALFRDPALFKAALDEWMETKRGVLASSMLNHMGYFRLPSTSSIFSTISDPASGPKASHWELIVTNFYINPKPGHIPPETGSYLGLVSALISPTSRGSVTLASADPFAHPLIDPNYLTTPFDIFAMRETVRAVKRFAAAEAWKDYIIAPFGNFSSDVDADLDAYIRDQASTVYHMVGTASMSPRGAEWGVVDPDLKVKGAEGIRIVDASVLPFPPNAHTQGPV</sequence>
<dbReference type="RefSeq" id="XP_001879270.1">
    <property type="nucleotide sequence ID" value="XM_001879235.1"/>
</dbReference>
<evidence type="ECO:0000256" key="9">
    <source>
        <dbReference type="ARBA" id="ARBA00024699"/>
    </source>
</evidence>
<dbReference type="PANTHER" id="PTHR11552:SF147">
    <property type="entry name" value="CHOLINE DEHYDROGENASE, MITOCHONDRIAL"/>
    <property type="match status" value="1"/>
</dbReference>
<evidence type="ECO:0000256" key="7">
    <source>
        <dbReference type="ARBA" id="ARBA00022630"/>
    </source>
</evidence>
<gene>
    <name evidence="19" type="ORF">LACBIDRAFT_318175</name>
</gene>
<evidence type="ECO:0000313" key="19">
    <source>
        <dbReference type="EMBL" id="EDR09885.1"/>
    </source>
</evidence>
<evidence type="ECO:0000256" key="10">
    <source>
        <dbReference type="ARBA" id="ARBA00033986"/>
    </source>
</evidence>
<name>B0D657_LACBS</name>
<feature type="active site" description="Proton acceptor" evidence="15">
    <location>
        <position position="576"/>
    </location>
</feature>
<evidence type="ECO:0000259" key="18">
    <source>
        <dbReference type="PROSITE" id="PS00624"/>
    </source>
</evidence>
<dbReference type="STRING" id="486041.B0D657"/>
<dbReference type="InterPro" id="IPR036188">
    <property type="entry name" value="FAD/NAD-bd_sf"/>
</dbReference>
<dbReference type="Gene3D" id="3.50.50.60">
    <property type="entry name" value="FAD/NAD(P)-binding domain"/>
    <property type="match status" value="1"/>
</dbReference>
<comment type="function">
    <text evidence="9">Catalyzes the single-oxidation or sequential double oxidation reaction of carbohydrates primarily at carbon-2 and/or carbon-3 with the concomitant reduction of the flavin. The enzyme exhibits a broad sugar substrate specificity, oxidizing different aldopyranoses to the corresponding C-1, C-2, C-3 or C-1,2, C-2,3 and C-3,4 (di)dehydro sugars with substrate-specific regioselectivity. Accepts only a narrow range of electron acceptors such as substituted benzoquinones and complexed metal ions and reacts extremely slowly with O(2) as acceptor. May play a role in the natural recycling of plant matter by oxidizing all major monosaccharides in lignocellulose and by reducing quinone compounds or reactive radical species generated during lignin depolymerization.</text>
</comment>
<dbReference type="Gene3D" id="3.30.560.10">
    <property type="entry name" value="Glucose Oxidase, domain 3"/>
    <property type="match status" value="1"/>
</dbReference>
<dbReference type="SUPFAM" id="SSF51905">
    <property type="entry name" value="FAD/NAD(P)-binding domain"/>
    <property type="match status" value="1"/>
</dbReference>
<evidence type="ECO:0000256" key="1">
    <source>
        <dbReference type="ARBA" id="ARBA00001974"/>
    </source>
</evidence>
<keyword evidence="7" id="KW-0285">Flavoprotein</keyword>
<dbReference type="KEGG" id="lbc:LACBIDRAFT_318175"/>
<dbReference type="PROSITE" id="PS00624">
    <property type="entry name" value="GMC_OXRED_2"/>
    <property type="match status" value="1"/>
</dbReference>
<feature type="binding site" evidence="16">
    <location>
        <begin position="139"/>
        <end position="142"/>
    </location>
    <ligand>
        <name>FAD</name>
        <dbReference type="ChEBI" id="CHEBI:57692"/>
    </ligand>
</feature>
<feature type="binding site" evidence="16">
    <location>
        <position position="261"/>
    </location>
    <ligand>
        <name>FAD</name>
        <dbReference type="ChEBI" id="CHEBI:57692"/>
    </ligand>
</feature>
<evidence type="ECO:0000256" key="15">
    <source>
        <dbReference type="PIRSR" id="PIRSR000137-1"/>
    </source>
</evidence>
<comment type="catalytic activity">
    <reaction evidence="13">
        <text>a pyranoside + acceptor = a pyranosid-3-ulose + reduced acceptor.</text>
        <dbReference type="EC" id="1.1.99.29"/>
    </reaction>
</comment>
<dbReference type="GO" id="GO:0005576">
    <property type="term" value="C:extracellular region"/>
    <property type="evidence" value="ECO:0007669"/>
    <property type="project" value="UniProtKB-SubCell"/>
</dbReference>
<comment type="subunit">
    <text evidence="4">Monomer.</text>
</comment>
<dbReference type="SUPFAM" id="SSF54373">
    <property type="entry name" value="FAD-linked reductases, C-terminal domain"/>
    <property type="match status" value="1"/>
</dbReference>
<feature type="signal peptide" evidence="17">
    <location>
        <begin position="1"/>
        <end position="21"/>
    </location>
</feature>
<comment type="subcellular location">
    <subcellularLocation>
        <location evidence="2">Secreted</location>
    </subcellularLocation>
</comment>
<comment type="catalytic activity">
    <reaction evidence="11">
        <text>pyranose + acceptor = pyranos-2,3-diulose + reduced acceptor.</text>
        <dbReference type="EC" id="1.1.99.29"/>
    </reaction>
</comment>
<evidence type="ECO:0000256" key="6">
    <source>
        <dbReference type="ARBA" id="ARBA00022525"/>
    </source>
</evidence>
<dbReference type="Pfam" id="PF05199">
    <property type="entry name" value="GMC_oxred_C"/>
    <property type="match status" value="1"/>
</dbReference>
<comment type="catalytic activity">
    <reaction evidence="12">
        <text>pyranose + acceptor = pyranos-3-ulose + reduced acceptor.</text>
        <dbReference type="EC" id="1.1.99.29"/>
    </reaction>
</comment>
<evidence type="ECO:0000256" key="4">
    <source>
        <dbReference type="ARBA" id="ARBA00011245"/>
    </source>
</evidence>
<evidence type="ECO:0000256" key="13">
    <source>
        <dbReference type="ARBA" id="ARBA00034050"/>
    </source>
</evidence>
<dbReference type="GO" id="GO:0033718">
    <property type="term" value="F:pyranose dehydrogenase (acceptor) activity"/>
    <property type="evidence" value="ECO:0007669"/>
    <property type="project" value="UniProtKB-EC"/>
</dbReference>
<comment type="similarity">
    <text evidence="3">Belongs to the GMC oxidoreductase family.</text>
</comment>
<evidence type="ECO:0000256" key="17">
    <source>
        <dbReference type="SAM" id="SignalP"/>
    </source>
</evidence>
<dbReference type="InterPro" id="IPR007867">
    <property type="entry name" value="GMC_OxRtase_C"/>
</dbReference>
<evidence type="ECO:0000256" key="8">
    <source>
        <dbReference type="ARBA" id="ARBA00022827"/>
    </source>
</evidence>
<dbReference type="AlphaFoldDB" id="B0D657"/>
<evidence type="ECO:0000313" key="20">
    <source>
        <dbReference type="Proteomes" id="UP000001194"/>
    </source>
</evidence>
<evidence type="ECO:0000256" key="14">
    <source>
        <dbReference type="ARBA" id="ARBA00034059"/>
    </source>
</evidence>
<organism evidence="20">
    <name type="scientific">Laccaria bicolor (strain S238N-H82 / ATCC MYA-4686)</name>
    <name type="common">Bicoloured deceiver</name>
    <name type="synonym">Laccaria laccata var. bicolor</name>
    <dbReference type="NCBI Taxonomy" id="486041"/>
    <lineage>
        <taxon>Eukaryota</taxon>
        <taxon>Fungi</taxon>
        <taxon>Dikarya</taxon>
        <taxon>Basidiomycota</taxon>
        <taxon>Agaricomycotina</taxon>
        <taxon>Agaricomycetes</taxon>
        <taxon>Agaricomycetidae</taxon>
        <taxon>Agaricales</taxon>
        <taxon>Agaricineae</taxon>
        <taxon>Hydnangiaceae</taxon>
        <taxon>Laccaria</taxon>
    </lineage>
</organism>
<evidence type="ECO:0000256" key="5">
    <source>
        <dbReference type="ARBA" id="ARBA00013177"/>
    </source>
</evidence>
<accession>B0D657</accession>
<evidence type="ECO:0000256" key="16">
    <source>
        <dbReference type="PIRSR" id="PIRSR000137-2"/>
    </source>
</evidence>
<dbReference type="EC" id="1.1.99.29" evidence="5"/>
<keyword evidence="17" id="KW-0732">Signal</keyword>
<keyword evidence="20" id="KW-1185">Reference proteome</keyword>
<dbReference type="HOGENOM" id="CLU_002865_6_3_1"/>
<dbReference type="Pfam" id="PF00732">
    <property type="entry name" value="GMC_oxred_N"/>
    <property type="match status" value="1"/>
</dbReference>
<dbReference type="Proteomes" id="UP000001194">
    <property type="component" value="Unassembled WGS sequence"/>
</dbReference>
<comment type="catalytic activity">
    <reaction evidence="10">
        <text>pyranose + acceptor = pyranos-2-ulose + reduced acceptor.</text>
        <dbReference type="EC" id="1.1.99.29"/>
    </reaction>
</comment>
<reference evidence="19 20" key="1">
    <citation type="journal article" date="2008" name="Nature">
        <title>The genome of Laccaria bicolor provides insights into mycorrhizal symbiosis.</title>
        <authorList>
            <person name="Martin F."/>
            <person name="Aerts A."/>
            <person name="Ahren D."/>
            <person name="Brun A."/>
            <person name="Danchin E.G.J."/>
            <person name="Duchaussoy F."/>
            <person name="Gibon J."/>
            <person name="Kohler A."/>
            <person name="Lindquist E."/>
            <person name="Pereda V."/>
            <person name="Salamov A."/>
            <person name="Shapiro H.J."/>
            <person name="Wuyts J."/>
            <person name="Blaudez D."/>
            <person name="Buee M."/>
            <person name="Brokstein P."/>
            <person name="Canbaeck B."/>
            <person name="Cohen D."/>
            <person name="Courty P.E."/>
            <person name="Coutinho P.M."/>
            <person name="Delaruelle C."/>
            <person name="Detter J.C."/>
            <person name="Deveau A."/>
            <person name="DiFazio S."/>
            <person name="Duplessis S."/>
            <person name="Fraissinet-Tachet L."/>
            <person name="Lucic E."/>
            <person name="Frey-Klett P."/>
            <person name="Fourrey C."/>
            <person name="Feussner I."/>
            <person name="Gay G."/>
            <person name="Grimwood J."/>
            <person name="Hoegger P.J."/>
            <person name="Jain P."/>
            <person name="Kilaru S."/>
            <person name="Labbe J."/>
            <person name="Lin Y.C."/>
            <person name="Legue V."/>
            <person name="Le Tacon F."/>
            <person name="Marmeisse R."/>
            <person name="Melayah D."/>
            <person name="Montanini B."/>
            <person name="Muratet M."/>
            <person name="Nehls U."/>
            <person name="Niculita-Hirzel H."/>
            <person name="Oudot-Le Secq M.P."/>
            <person name="Peter M."/>
            <person name="Quesneville H."/>
            <person name="Rajashekar B."/>
            <person name="Reich M."/>
            <person name="Rouhier N."/>
            <person name="Schmutz J."/>
            <person name="Yin T."/>
            <person name="Chalot M."/>
            <person name="Henrissat B."/>
            <person name="Kuees U."/>
            <person name="Lucas S."/>
            <person name="Van de Peer Y."/>
            <person name="Podila G.K."/>
            <person name="Polle A."/>
            <person name="Pukkila P.J."/>
            <person name="Richardson P.M."/>
            <person name="Rouze P."/>
            <person name="Sanders I.R."/>
            <person name="Stajich J.E."/>
            <person name="Tunlid A."/>
            <person name="Tuskan G."/>
            <person name="Grigoriev I.V."/>
        </authorList>
    </citation>
    <scope>NUCLEOTIDE SEQUENCE [LARGE SCALE GENOMIC DNA]</scope>
    <source>
        <strain evidence="20">S238N-H82 / ATCC MYA-4686</strain>
    </source>
</reference>
<proteinExistence type="inferred from homology"/>
<feature type="active site" description="Proton donor" evidence="15">
    <location>
        <position position="532"/>
    </location>
</feature>
<dbReference type="InterPro" id="IPR012132">
    <property type="entry name" value="GMC_OxRdtase"/>
</dbReference>
<dbReference type="GeneID" id="6075088"/>
<dbReference type="InterPro" id="IPR000172">
    <property type="entry name" value="GMC_OxRdtase_N"/>
</dbReference>
<protein>
    <recommendedName>
        <fullName evidence="5">pyranose dehydrogenase (acceptor)</fullName>
        <ecNumber evidence="5">1.1.99.29</ecNumber>
    </recommendedName>
</protein>
<feature type="domain" description="Glucose-methanol-choline oxidoreductase N-terminal" evidence="18">
    <location>
        <begin position="303"/>
        <end position="317"/>
    </location>
</feature>